<evidence type="ECO:0000313" key="1">
    <source>
        <dbReference type="EMBL" id="KAI3727106.1"/>
    </source>
</evidence>
<reference evidence="1 2" key="2">
    <citation type="journal article" date="2022" name="Mol. Ecol. Resour.">
        <title>The genomes of chicory, endive, great burdock and yacon provide insights into Asteraceae paleo-polyploidization history and plant inulin production.</title>
        <authorList>
            <person name="Fan W."/>
            <person name="Wang S."/>
            <person name="Wang H."/>
            <person name="Wang A."/>
            <person name="Jiang F."/>
            <person name="Liu H."/>
            <person name="Zhao H."/>
            <person name="Xu D."/>
            <person name="Zhang Y."/>
        </authorList>
    </citation>
    <scope>NUCLEOTIDE SEQUENCE [LARGE SCALE GENOMIC DNA]</scope>
    <source>
        <strain evidence="2">cv. Yunnan</strain>
        <tissue evidence="1">Leaves</tissue>
    </source>
</reference>
<dbReference type="EMBL" id="CM042039">
    <property type="protein sequence ID" value="KAI3727106.1"/>
    <property type="molecule type" value="Genomic_DNA"/>
</dbReference>
<name>A0ACB9BYM8_9ASTR</name>
<evidence type="ECO:0000313" key="2">
    <source>
        <dbReference type="Proteomes" id="UP001056120"/>
    </source>
</evidence>
<sequence length="712" mass="80308">MFLLCKEHVAKSTLKADNEVKCLEEKGSLICTIQSQTIESLLPDEEDLFSGVLDELGCTATANSDDEDFDLFSSNGGMELEGNSKLYFSQQKFLTAEELTSDHSSSDYLVSSEHPSRTLLVKNVDNRVEDSKLRALFEVHNILSLLLLCSLSSFSLLSFYFQFAFDVQFILIMATFLYQQHGYIQTFYTISRCQGFVIISYYDIRAATIAFSKLQNTPLENEKLHIRYLNPKGDTSRQYLDQASLEVLNCDSSISNDKLHQIFGTFGEIEEICGTTHHRHIKFYDIRATEAAINGLSSSNMLQGIKLEVNYPECAKSLMQQFTHGLMQDQLRSCPKPNSNSVPHVVNSCMKDEYIYNVHSPIQANCCFTNSFPSMLGMPSTYNQFGHMTHYSTDQAFHPQSLPINCKGVVTYDSLNLETVGFTPETNDKHLHMFGSYGPPMEHMFGGSSRMARSALRGRHHVLSCSNSFQNHQHINPVIWSYSPPLNNGGVCAHTTSSPKKSSFSRPKGRARRTSHGRHETVSCQTDEKQFELDIERVLRGEDSRTTLMIKNIPNKYSSAMLLAAINEHNQGTYDFIYLPLDFKNKCNMGYAFINMTDPLQIVAFHKSFNGKKWEKFHSGKVACLAYARIQGKAALIAHFQESSLLNEDKCCHPILFTTDGPNAGNQEPFPLGPNIQSGRHKNRSNAHKVNANQEMLSTSLIGESYYHIKHI</sequence>
<gene>
    <name evidence="1" type="ORF">L1987_66915</name>
</gene>
<protein>
    <submittedName>
        <fullName evidence="1">Uncharacterized protein</fullName>
    </submittedName>
</protein>
<accession>A0ACB9BYM8</accession>
<keyword evidence="2" id="KW-1185">Reference proteome</keyword>
<reference evidence="2" key="1">
    <citation type="journal article" date="2022" name="Mol. Ecol. Resour.">
        <title>The genomes of chicory, endive, great burdock and yacon provide insights into Asteraceae palaeo-polyploidization history and plant inulin production.</title>
        <authorList>
            <person name="Fan W."/>
            <person name="Wang S."/>
            <person name="Wang H."/>
            <person name="Wang A."/>
            <person name="Jiang F."/>
            <person name="Liu H."/>
            <person name="Zhao H."/>
            <person name="Xu D."/>
            <person name="Zhang Y."/>
        </authorList>
    </citation>
    <scope>NUCLEOTIDE SEQUENCE [LARGE SCALE GENOMIC DNA]</scope>
    <source>
        <strain evidence="2">cv. Yunnan</strain>
    </source>
</reference>
<organism evidence="1 2">
    <name type="scientific">Smallanthus sonchifolius</name>
    <dbReference type="NCBI Taxonomy" id="185202"/>
    <lineage>
        <taxon>Eukaryota</taxon>
        <taxon>Viridiplantae</taxon>
        <taxon>Streptophyta</taxon>
        <taxon>Embryophyta</taxon>
        <taxon>Tracheophyta</taxon>
        <taxon>Spermatophyta</taxon>
        <taxon>Magnoliopsida</taxon>
        <taxon>eudicotyledons</taxon>
        <taxon>Gunneridae</taxon>
        <taxon>Pentapetalae</taxon>
        <taxon>asterids</taxon>
        <taxon>campanulids</taxon>
        <taxon>Asterales</taxon>
        <taxon>Asteraceae</taxon>
        <taxon>Asteroideae</taxon>
        <taxon>Heliantheae alliance</taxon>
        <taxon>Millerieae</taxon>
        <taxon>Smallanthus</taxon>
    </lineage>
</organism>
<proteinExistence type="predicted"/>
<dbReference type="Proteomes" id="UP001056120">
    <property type="component" value="Linkage Group LG22"/>
</dbReference>
<comment type="caution">
    <text evidence="1">The sequence shown here is derived from an EMBL/GenBank/DDBJ whole genome shotgun (WGS) entry which is preliminary data.</text>
</comment>